<gene>
    <name evidence="4" type="ORF">POCTA_138.1.T0990164</name>
</gene>
<protein>
    <recommendedName>
        <fullName evidence="3">RDRP core domain-containing protein</fullName>
    </recommendedName>
</protein>
<evidence type="ECO:0000256" key="1">
    <source>
        <dbReference type="SAM" id="Coils"/>
    </source>
</evidence>
<keyword evidence="5" id="KW-1185">Reference proteome</keyword>
<evidence type="ECO:0000313" key="4">
    <source>
        <dbReference type="EMBL" id="CAD8191355.1"/>
    </source>
</evidence>
<dbReference type="OMA" id="TIHGHHY"/>
<dbReference type="Proteomes" id="UP000683925">
    <property type="component" value="Unassembled WGS sequence"/>
</dbReference>
<keyword evidence="2" id="KW-0812">Transmembrane</keyword>
<organism evidence="4 5">
    <name type="scientific">Paramecium octaurelia</name>
    <dbReference type="NCBI Taxonomy" id="43137"/>
    <lineage>
        <taxon>Eukaryota</taxon>
        <taxon>Sar</taxon>
        <taxon>Alveolata</taxon>
        <taxon>Ciliophora</taxon>
        <taxon>Intramacronucleata</taxon>
        <taxon>Oligohymenophorea</taxon>
        <taxon>Peniculida</taxon>
        <taxon>Parameciidae</taxon>
        <taxon>Paramecium</taxon>
    </lineage>
</organism>
<dbReference type="GO" id="GO:0030422">
    <property type="term" value="P:siRNA processing"/>
    <property type="evidence" value="ECO:0007669"/>
    <property type="project" value="TreeGrafter"/>
</dbReference>
<evidence type="ECO:0000256" key="2">
    <source>
        <dbReference type="SAM" id="Phobius"/>
    </source>
</evidence>
<comment type="caution">
    <text evidence="4">The sequence shown here is derived from an EMBL/GenBank/DDBJ whole genome shotgun (WGS) entry which is preliminary data.</text>
</comment>
<dbReference type="OrthoDB" id="412229at2759"/>
<keyword evidence="2" id="KW-1133">Transmembrane helix</keyword>
<dbReference type="Pfam" id="PF05183">
    <property type="entry name" value="RdRP"/>
    <property type="match status" value="1"/>
</dbReference>
<keyword evidence="1" id="KW-0175">Coiled coil</keyword>
<evidence type="ECO:0000259" key="3">
    <source>
        <dbReference type="Pfam" id="PF05183"/>
    </source>
</evidence>
<feature type="coiled-coil region" evidence="1">
    <location>
        <begin position="454"/>
        <end position="491"/>
    </location>
</feature>
<reference evidence="4" key="1">
    <citation type="submission" date="2021-01" db="EMBL/GenBank/DDBJ databases">
        <authorList>
            <consortium name="Genoscope - CEA"/>
            <person name="William W."/>
        </authorList>
    </citation>
    <scope>NUCLEOTIDE SEQUENCE</scope>
</reference>
<feature type="domain" description="RDRP core" evidence="3">
    <location>
        <begin position="884"/>
        <end position="1464"/>
    </location>
</feature>
<name>A0A8S1WSI5_PAROT</name>
<dbReference type="GO" id="GO:0003723">
    <property type="term" value="F:RNA binding"/>
    <property type="evidence" value="ECO:0007669"/>
    <property type="project" value="UniProtKB-KW"/>
</dbReference>
<sequence length="1695" mass="198447">MINKFILLFITHVVTGLFDTFGVLELNETKYFTVKSSWDIEVQFFSFQGPIKFARVDQDGKFLELKPLPGTYFFTDLVDRNLRVPVKYVCYGSEGGATFPQYRFSEKHLFGIPPILITTEKDEHLTSLMTYKNSSVKYRIEHEYLILEIPMIVRRNGSFIQRESFLVNIGHEKDKELLKLGYFKIDIQDKLQNYMQSQQNTMTFLNYYTTVYIKIDPKDNFNYFAVICESTHLPLGGSTFAMTYPASNYNKLIPILITFILVLLIVAYAWRVIKSKQNWKQKEGQEQSSQLYYDQKSMNQKNQSKEPELSQHVIDALGRFQDDDYIIIKPALRNLQKQNLSTITAQKIMETLQLAINQQFADKGIIVLKVEFRTQLADEDYASKLISEPNFNNFQKNKFLMNLLENCIFDLEGESFMNQQNDEDDDDEGVFSFQSMLEEEEEIRDITLIDASKQRNKIHKLQEINQMVEKLEKALNKISKLDIQLYDLKEAPLDSKLDSPLTVTLRMQKKHLVNFLKFHFPIASNSEPVYINFRNAQIIEDNLQYQEYSVKMGKIPFTLNELTFSYVTGEHLKDKLPDQPIHSPINLFLSPYFKFSDLQSQLAKVKAYMMFHCEESKLARKVEFVLNILDKFLLRIEVDLVNCQYCHAVTDCLGKKIHFKLLCPPNYSISLSTKRKFELFNMKSDWIRVHNIFSNAYYNKYKNEIERLIMINNTFITAQFTFQQGSKEEMTYKTIIEKLSQYNLMYTDQIDLNLFELEQRIPQYDQLQILIEQSQLNFEQKYNILCVVSQNRITDFELLKQLILHIVQFSKDNANECEKVLESTFQLFSRYSTDLNFSVRQSELNKKNYLTFKRDLKRCLEDVIIPIDQNEQKRVAMIKRVSLTPSGYIFNLKLPEETSEIIRQYYNQLNNFIRLHFEDENLETIHGHHYITEYYFKQKLKNGLNLLGEQFRLLTWSASQLRGGSCWIFNYNRAQISRQNFIDSIGNFNTLSIDQVAKNAARLGQNFSSSKSIDLKEIIVKTQVPDKVGDNGKLFTDGIGKISRNLINMIRVEMNNQTISAIQVRYHGAKGVLLLNDDLPDNTIELRKSMIKFNPTLLNDGNYKTMISLLDYNKFRGGYLNRQIIILLVTLGIQEEVFMQLQREYLDRIANLSAIDSSIYNHFLVDYNGELQGLPSIIDNIRLMINANLNEKNNFYIKRVLDRLKRRGLMQLRTKSNILMDQAARVLGVVDDYDILDPGEVVCIVKQSIDVDHKYVTGEIIVVRNPCLHPGDIRKVRALSENEILSRYNMRNPFAEYFNCIVFPCKGNSIPADCGGGDLDGDIYFVSWDPKVIPKIIENPMNYDEEKKPAAASKQIQAQGYICAEDFFQEQKMIEFLLEYLNFDVLGKIDNSHLAIADGSQDYARDPKCIRLAELHSAAVDYVKHGNKVEIPNDLVTKRWPDFMEKDSMVYESTSILGKLYRDVLQRINQEPPSVLDGYQQAGLPEIDTRFIYKFYQEDELAQVGNQAQQYQEYYQNEYQQYLTENICRNALKCLNHIFDNFDSLRKIFDLTNEYEIYTGYFTNFTQGEGTRLKKKINVEHVQKRVILSLIQLKQEIFKTLSTKEEDRLAEVSIIHFLMMYSPMSHKDQLAKQTSLKYYHQELEKAINKNEEIYKLFSRLKNKFPLWYRGCSWFFFTIDILNFAQKNNDDSDELI</sequence>
<proteinExistence type="predicted"/>
<keyword evidence="2" id="KW-0472">Membrane</keyword>
<dbReference type="InterPro" id="IPR007855">
    <property type="entry name" value="RDRP"/>
</dbReference>
<dbReference type="GO" id="GO:0003968">
    <property type="term" value="F:RNA-directed RNA polymerase activity"/>
    <property type="evidence" value="ECO:0007669"/>
    <property type="project" value="UniProtKB-KW"/>
</dbReference>
<accession>A0A8S1WSI5</accession>
<dbReference type="InterPro" id="IPR057596">
    <property type="entry name" value="RDRP_core"/>
</dbReference>
<dbReference type="PANTHER" id="PTHR23079:SF55">
    <property type="entry name" value="RNA-DIRECTED RNA POLYMERASE"/>
    <property type="match status" value="1"/>
</dbReference>
<dbReference type="PANTHER" id="PTHR23079">
    <property type="entry name" value="RNA-DEPENDENT RNA POLYMERASE"/>
    <property type="match status" value="1"/>
</dbReference>
<feature type="transmembrane region" description="Helical" evidence="2">
    <location>
        <begin position="6"/>
        <end position="26"/>
    </location>
</feature>
<dbReference type="GO" id="GO:0031380">
    <property type="term" value="C:nuclear RNA-directed RNA polymerase complex"/>
    <property type="evidence" value="ECO:0007669"/>
    <property type="project" value="TreeGrafter"/>
</dbReference>
<evidence type="ECO:0000313" key="5">
    <source>
        <dbReference type="Proteomes" id="UP000683925"/>
    </source>
</evidence>
<feature type="transmembrane region" description="Helical" evidence="2">
    <location>
        <begin position="252"/>
        <end position="270"/>
    </location>
</feature>
<dbReference type="EMBL" id="CAJJDP010000098">
    <property type="protein sequence ID" value="CAD8191355.1"/>
    <property type="molecule type" value="Genomic_DNA"/>
</dbReference>